<evidence type="ECO:0000313" key="1">
    <source>
        <dbReference type="EMBL" id="WMV45021.1"/>
    </source>
</evidence>
<sequence>MVSLSLWSSRGCVHRPQESHVYFSSE</sequence>
<proteinExistence type="predicted"/>
<organism evidence="1 2">
    <name type="scientific">Solanum verrucosum</name>
    <dbReference type="NCBI Taxonomy" id="315347"/>
    <lineage>
        <taxon>Eukaryota</taxon>
        <taxon>Viridiplantae</taxon>
        <taxon>Streptophyta</taxon>
        <taxon>Embryophyta</taxon>
        <taxon>Tracheophyta</taxon>
        <taxon>Spermatophyta</taxon>
        <taxon>Magnoliopsida</taxon>
        <taxon>eudicotyledons</taxon>
        <taxon>Gunneridae</taxon>
        <taxon>Pentapetalae</taxon>
        <taxon>asterids</taxon>
        <taxon>lamiids</taxon>
        <taxon>Solanales</taxon>
        <taxon>Solanaceae</taxon>
        <taxon>Solanoideae</taxon>
        <taxon>Solaneae</taxon>
        <taxon>Solanum</taxon>
    </lineage>
</organism>
<keyword evidence="2" id="KW-1185">Reference proteome</keyword>
<name>A0AAF0UG82_SOLVR</name>
<dbReference type="AlphaFoldDB" id="A0AAF0UG82"/>
<reference evidence="1" key="1">
    <citation type="submission" date="2023-08" db="EMBL/GenBank/DDBJ databases">
        <title>A de novo genome assembly of Solanum verrucosum Schlechtendal, a Mexican diploid species geographically isolated from the other diploid A-genome species in potato relatives.</title>
        <authorList>
            <person name="Hosaka K."/>
        </authorList>
    </citation>
    <scope>NUCLEOTIDE SEQUENCE</scope>
    <source>
        <tissue evidence="1">Young leaves</tissue>
    </source>
</reference>
<gene>
    <name evidence="1" type="ORF">MTR67_038406</name>
</gene>
<dbReference type="Proteomes" id="UP001234989">
    <property type="component" value="Chromosome 9"/>
</dbReference>
<accession>A0AAF0UG82</accession>
<protein>
    <submittedName>
        <fullName evidence="1">Uncharacterized protein</fullName>
    </submittedName>
</protein>
<evidence type="ECO:0000313" key="2">
    <source>
        <dbReference type="Proteomes" id="UP001234989"/>
    </source>
</evidence>
<dbReference type="EMBL" id="CP133620">
    <property type="protein sequence ID" value="WMV45021.1"/>
    <property type="molecule type" value="Genomic_DNA"/>
</dbReference>